<gene>
    <name evidence="2" type="ORF">BESB_039560</name>
</gene>
<reference evidence="2 3" key="1">
    <citation type="submission" date="2017-09" db="EMBL/GenBank/DDBJ databases">
        <title>Genome sequencing of Besnoitia besnoiti strain Bb-Ger1.</title>
        <authorList>
            <person name="Schares G."/>
            <person name="Venepally P."/>
            <person name="Lorenzi H.A."/>
        </authorList>
    </citation>
    <scope>NUCLEOTIDE SEQUENCE [LARGE SCALE GENOMIC DNA]</scope>
    <source>
        <strain evidence="2 3">Bb-Ger1</strain>
    </source>
</reference>
<feature type="compositionally biased region" description="Polar residues" evidence="1">
    <location>
        <begin position="961"/>
        <end position="970"/>
    </location>
</feature>
<feature type="region of interest" description="Disordered" evidence="1">
    <location>
        <begin position="772"/>
        <end position="809"/>
    </location>
</feature>
<comment type="caution">
    <text evidence="2">The sequence shown here is derived from an EMBL/GenBank/DDBJ whole genome shotgun (WGS) entry which is preliminary data.</text>
</comment>
<feature type="compositionally biased region" description="Basic and acidic residues" evidence="1">
    <location>
        <begin position="1276"/>
        <end position="1299"/>
    </location>
</feature>
<feature type="compositionally biased region" description="Basic and acidic residues" evidence="1">
    <location>
        <begin position="47"/>
        <end position="59"/>
    </location>
</feature>
<evidence type="ECO:0000256" key="1">
    <source>
        <dbReference type="SAM" id="MobiDB-lite"/>
    </source>
</evidence>
<evidence type="ECO:0000313" key="2">
    <source>
        <dbReference type="EMBL" id="PFH37498.1"/>
    </source>
</evidence>
<dbReference type="Proteomes" id="UP000224006">
    <property type="component" value="Chromosome II"/>
</dbReference>
<accession>A0A2A9MG64</accession>
<name>A0A2A9MG64_BESBE</name>
<feature type="region of interest" description="Disordered" evidence="1">
    <location>
        <begin position="47"/>
        <end position="208"/>
    </location>
</feature>
<feature type="compositionally biased region" description="Low complexity" evidence="1">
    <location>
        <begin position="60"/>
        <end position="77"/>
    </location>
</feature>
<feature type="region of interest" description="Disordered" evidence="1">
    <location>
        <begin position="997"/>
        <end position="1040"/>
    </location>
</feature>
<feature type="compositionally biased region" description="Low complexity" evidence="1">
    <location>
        <begin position="168"/>
        <end position="182"/>
    </location>
</feature>
<feature type="compositionally biased region" description="Basic and acidic residues" evidence="1">
    <location>
        <begin position="717"/>
        <end position="729"/>
    </location>
</feature>
<dbReference type="OrthoDB" id="333835at2759"/>
<evidence type="ECO:0000313" key="3">
    <source>
        <dbReference type="Proteomes" id="UP000224006"/>
    </source>
</evidence>
<feature type="compositionally biased region" description="Basic residues" evidence="1">
    <location>
        <begin position="1014"/>
        <end position="1025"/>
    </location>
</feature>
<protein>
    <submittedName>
        <fullName evidence="2">Uncharacterized protein</fullName>
    </submittedName>
</protein>
<feature type="region of interest" description="Disordered" evidence="1">
    <location>
        <begin position="905"/>
        <end position="978"/>
    </location>
</feature>
<sequence>MDDSKSELDAISQMPVEDIHKHLQSLPRAAWAVAIAQLPVEKKKELRRLLSRKNVEKSKTPSQTSAAASPAANLSPPKSRRQAFAEARGVCTRHIPPSEAVSRTPKIAPFPPGRPEAGGVDTSASRQGTSQGGCAAGLGGVRTPEAPDALGQYATLSPRDGAAAGLQDASLSSEDSSSLSRAEPLREASAEANREEEKTVNGEADTPGVQLTQGMKAARGFEAKKAREKGANAWERLDGNTHPYGIPALPLSAFLPLLSPPAWAMPISRFSQLSASVSSALLAGRPSRSVPPAACASRADPAFSAEARESAAALFFSFRDLLAVNLLHPAYSPVAHLFRPLEELAFVTGCLPSLCEEEKGDVLLRRSLAPPISPATRVLVLYLHCWLTLLLRAYHADTVYAYCACGSRPPAETPPARRDAEEPQPEHLRSLFDAPRETAEDEDEELPSSRRVRDLFTPPPARCRGCAAVTKRMTGTANWRRFFERYFPTAVARFASVASARQSAARAMASSCSLQISLSPLSSGALPSPSSSSSLHFALLPLPLRPRHQEVVEDPLYDWTIWSPTNGVAASPTVVSSPHAPGRRETPAPGPDECEKSALFASSSGLQDAGEEGSASAPPTEKSALAAEAARCLLEPAKRFEDRLNLLHVRSCSLRGADYKRFVDARTRQLLKKTLQSLPFRVSLAQLASHIWGFKAGAAKGSSSGRPADEERDDEEGAKVDENEDDANRGKVGGILPGGPITQLFLFIVSDRLQTCAELALRCMYTWRERARERGTRRREAEEKSESRGDAAQEEEASPRQDGEEGRRSADAALFAAPNFRQSADAQRALLPLSAVARLLGSEASSSGDSADVERAEAAACAADLLFHCVDQPLFNVCGSFPLFSAAPACVDLYSKKLKHHRASLSSASATPDSSRGASGGVKGEIASHERKGRQGASRETEDHNPSREPTAVAGERDASASETPASASGGSDPHGEPATLWAALVDAAVDFCVRSEGPGGAVRRGAARSASSRTKRGQRGKRRRASEDEEEAKRESEEGRWRMPGIDLCGAFVAVRVQQLWTASAGKGDCREMVAQAMREWRATGAALAGADAAAAGVKGGREGDGETDSKAPTGNACAQSVSLLVSLHQQLREMYEHMAAASKMAALLTLLHSSSPALLPQAPRYLNLRELIDVNHVLHTQAGTLSEKAARFHARQARRGAARNGRTQPAQVKREAEDKRDAEDKDAAAVTSAVEDTSEAYGERRAPGRQEAEAPQDGDSRDGACEAADEEREESVRGREDERQNDRQALGVDREGDAGTGKRRRGSEGMRQEKGESARRRTTAGRTKAA</sequence>
<feature type="region of interest" description="Disordered" evidence="1">
    <location>
        <begin position="434"/>
        <end position="454"/>
    </location>
</feature>
<dbReference type="VEuPathDB" id="ToxoDB:BESB_039560"/>
<feature type="compositionally biased region" description="Basic and acidic residues" evidence="1">
    <location>
        <begin position="1243"/>
        <end position="1266"/>
    </location>
</feature>
<feature type="compositionally biased region" description="Basic residues" evidence="1">
    <location>
        <begin position="1194"/>
        <end position="1203"/>
    </location>
</feature>
<feature type="compositionally biased region" description="Basic and acidic residues" evidence="1">
    <location>
        <begin position="1308"/>
        <end position="1321"/>
    </location>
</feature>
<feature type="region of interest" description="Disordered" evidence="1">
    <location>
        <begin position="1194"/>
        <end position="1332"/>
    </location>
</feature>
<feature type="compositionally biased region" description="Low complexity" evidence="1">
    <location>
        <begin position="1004"/>
        <end position="1013"/>
    </location>
</feature>
<dbReference type="GeneID" id="40308937"/>
<keyword evidence="3" id="KW-1185">Reference proteome</keyword>
<feature type="compositionally biased region" description="Basic and acidic residues" evidence="1">
    <location>
        <begin position="1214"/>
        <end position="1229"/>
    </location>
</feature>
<dbReference type="RefSeq" id="XP_029221507.1">
    <property type="nucleotide sequence ID" value="XM_029362542.1"/>
</dbReference>
<organism evidence="2 3">
    <name type="scientific">Besnoitia besnoiti</name>
    <name type="common">Apicomplexan protozoan</name>
    <dbReference type="NCBI Taxonomy" id="94643"/>
    <lineage>
        <taxon>Eukaryota</taxon>
        <taxon>Sar</taxon>
        <taxon>Alveolata</taxon>
        <taxon>Apicomplexa</taxon>
        <taxon>Conoidasida</taxon>
        <taxon>Coccidia</taxon>
        <taxon>Eucoccidiorida</taxon>
        <taxon>Eimeriorina</taxon>
        <taxon>Sarcocystidae</taxon>
        <taxon>Besnoitia</taxon>
    </lineage>
</organism>
<proteinExistence type="predicted"/>
<feature type="compositionally biased region" description="Gly residues" evidence="1">
    <location>
        <begin position="130"/>
        <end position="140"/>
    </location>
</feature>
<dbReference type="EMBL" id="NWUJ01000002">
    <property type="protein sequence ID" value="PFH37498.1"/>
    <property type="molecule type" value="Genomic_DNA"/>
</dbReference>
<feature type="region of interest" description="Disordered" evidence="1">
    <location>
        <begin position="698"/>
        <end position="734"/>
    </location>
</feature>
<feature type="compositionally biased region" description="Low complexity" evidence="1">
    <location>
        <begin position="905"/>
        <end position="915"/>
    </location>
</feature>
<dbReference type="KEGG" id="bbes:BESB_039560"/>
<feature type="compositionally biased region" description="Basic and acidic residues" evidence="1">
    <location>
        <begin position="937"/>
        <end position="947"/>
    </location>
</feature>
<feature type="compositionally biased region" description="Basic and acidic residues" evidence="1">
    <location>
        <begin position="183"/>
        <end position="200"/>
    </location>
</feature>
<feature type="region of interest" description="Disordered" evidence="1">
    <location>
        <begin position="571"/>
        <end position="596"/>
    </location>
</feature>